<evidence type="ECO:0000313" key="3">
    <source>
        <dbReference type="EMBL" id="KAJ2808153.1"/>
    </source>
</evidence>
<feature type="compositionally biased region" description="Basic residues" evidence="1">
    <location>
        <begin position="402"/>
        <end position="413"/>
    </location>
</feature>
<protein>
    <recommendedName>
        <fullName evidence="2">TRIP4/RQT4 C2HC5-type zinc finger domain-containing protein</fullName>
    </recommendedName>
</protein>
<organism evidence="3 4">
    <name type="scientific">Coemansia guatemalensis</name>
    <dbReference type="NCBI Taxonomy" id="2761395"/>
    <lineage>
        <taxon>Eukaryota</taxon>
        <taxon>Fungi</taxon>
        <taxon>Fungi incertae sedis</taxon>
        <taxon>Zoopagomycota</taxon>
        <taxon>Kickxellomycotina</taxon>
        <taxon>Kickxellomycetes</taxon>
        <taxon>Kickxellales</taxon>
        <taxon>Kickxellaceae</taxon>
        <taxon>Coemansia</taxon>
    </lineage>
</organism>
<dbReference type="GO" id="GO:0180022">
    <property type="term" value="C:RQC-trigger complex"/>
    <property type="evidence" value="ECO:0007669"/>
    <property type="project" value="InterPro"/>
</dbReference>
<accession>A0A9W8HY79</accession>
<name>A0A9W8HY79_9FUNG</name>
<keyword evidence="4" id="KW-1185">Reference proteome</keyword>
<feature type="region of interest" description="Disordered" evidence="1">
    <location>
        <begin position="1"/>
        <end position="73"/>
    </location>
</feature>
<feature type="compositionally biased region" description="Polar residues" evidence="1">
    <location>
        <begin position="20"/>
        <end position="34"/>
    </location>
</feature>
<feature type="compositionally biased region" description="Low complexity" evidence="1">
    <location>
        <begin position="356"/>
        <end position="367"/>
    </location>
</feature>
<feature type="compositionally biased region" description="Basic and acidic residues" evidence="1">
    <location>
        <begin position="124"/>
        <end position="143"/>
    </location>
</feature>
<evidence type="ECO:0000259" key="2">
    <source>
        <dbReference type="Pfam" id="PF06221"/>
    </source>
</evidence>
<dbReference type="InterPro" id="IPR039128">
    <property type="entry name" value="TRIP4-like"/>
</dbReference>
<evidence type="ECO:0000256" key="1">
    <source>
        <dbReference type="SAM" id="MobiDB-lite"/>
    </source>
</evidence>
<comment type="caution">
    <text evidence="3">The sequence shown here is derived from an EMBL/GenBank/DDBJ whole genome shotgun (WGS) entry which is preliminary data.</text>
</comment>
<dbReference type="GO" id="GO:0008270">
    <property type="term" value="F:zinc ion binding"/>
    <property type="evidence" value="ECO:0007669"/>
    <property type="project" value="InterPro"/>
</dbReference>
<dbReference type="InterPro" id="IPR009349">
    <property type="entry name" value="TRIP4/RQT4_C2HC5_Znf"/>
</dbReference>
<dbReference type="AlphaFoldDB" id="A0A9W8HY79"/>
<feature type="region of interest" description="Disordered" evidence="1">
    <location>
        <begin position="278"/>
        <end position="430"/>
    </location>
</feature>
<dbReference type="PANTHER" id="PTHR12963">
    <property type="entry name" value="THYROID RECEPTOR INTERACTING PROTEIN RELATED"/>
    <property type="match status" value="1"/>
</dbReference>
<dbReference type="OrthoDB" id="338816at2759"/>
<feature type="compositionally biased region" description="Basic and acidic residues" evidence="1">
    <location>
        <begin position="278"/>
        <end position="300"/>
    </location>
</feature>
<sequence>SQKASLSPPPPLPPRKNQKQQDTTAQNAPQNDIQNPEPAPKSQRQIKREKQQKIREKKEEEKRRRRLANRKRVKCECQATDHPLFTNCLTCGRIICESEGPGPCFFCDSNVESPDQQLQQHMRRQLEHQEDNSGSQGKHDQSTKSRKGKGASGSSYLLKAGGSGASAQEPQLLWIDSKEAPSQISTDGAKEAISSAAAPANKEISEEEYMERAFRALGIDKAKADAASIREAESWVNATRRKERLLEFDRTAAQRTHLIDQSADFDMDAVSKWLSPEEKAAVEKRKSERAKVQEERDSRQRRGMRVLRLNFKNSSVEMRHAGESDEEKEGGNTGDAAVTSATKSKPVVSQPPPPSSSQKKPQQQQQQTDSSNSGPAGAFAHNPLNKDPEPKFILAPREPAAKAKKNKQKSRSKVKGDQRAADAPAGDASTMPFLAVSSSTTAADALAKQRLELRIQSDSTELTI</sequence>
<evidence type="ECO:0000313" key="4">
    <source>
        <dbReference type="Proteomes" id="UP001140094"/>
    </source>
</evidence>
<dbReference type="GO" id="GO:0072344">
    <property type="term" value="P:rescue of stalled ribosome"/>
    <property type="evidence" value="ECO:0007669"/>
    <property type="project" value="InterPro"/>
</dbReference>
<dbReference type="GO" id="GO:0005634">
    <property type="term" value="C:nucleus"/>
    <property type="evidence" value="ECO:0007669"/>
    <property type="project" value="InterPro"/>
</dbReference>
<dbReference type="GO" id="GO:0045893">
    <property type="term" value="P:positive regulation of DNA-templated transcription"/>
    <property type="evidence" value="ECO:0007669"/>
    <property type="project" value="TreeGrafter"/>
</dbReference>
<dbReference type="Pfam" id="PF06221">
    <property type="entry name" value="zf-C2HC5"/>
    <property type="match status" value="1"/>
</dbReference>
<feature type="non-terminal residue" evidence="3">
    <location>
        <position position="1"/>
    </location>
</feature>
<feature type="compositionally biased region" description="Basic and acidic residues" evidence="1">
    <location>
        <begin position="46"/>
        <end position="62"/>
    </location>
</feature>
<dbReference type="EMBL" id="JANBUO010000064">
    <property type="protein sequence ID" value="KAJ2808153.1"/>
    <property type="molecule type" value="Genomic_DNA"/>
</dbReference>
<feature type="domain" description="TRIP4/RQT4 C2HC5-type zinc finger" evidence="2">
    <location>
        <begin position="74"/>
        <end position="117"/>
    </location>
</feature>
<reference evidence="3" key="1">
    <citation type="submission" date="2022-07" db="EMBL/GenBank/DDBJ databases">
        <title>Phylogenomic reconstructions and comparative analyses of Kickxellomycotina fungi.</title>
        <authorList>
            <person name="Reynolds N.K."/>
            <person name="Stajich J.E."/>
            <person name="Barry K."/>
            <person name="Grigoriev I.V."/>
            <person name="Crous P."/>
            <person name="Smith M.E."/>
        </authorList>
    </citation>
    <scope>NUCLEOTIDE SEQUENCE</scope>
    <source>
        <strain evidence="3">NRRL 1565</strain>
    </source>
</reference>
<dbReference type="Proteomes" id="UP001140094">
    <property type="component" value="Unassembled WGS sequence"/>
</dbReference>
<dbReference type="PANTHER" id="PTHR12963:SF4">
    <property type="entry name" value="ACTIVATING SIGNAL COINTEGRATOR 1"/>
    <property type="match status" value="1"/>
</dbReference>
<feature type="region of interest" description="Disordered" evidence="1">
    <location>
        <begin position="116"/>
        <end position="163"/>
    </location>
</feature>
<proteinExistence type="predicted"/>
<gene>
    <name evidence="3" type="ORF">H4R20_000981</name>
</gene>
<feature type="compositionally biased region" description="Basic residues" evidence="1">
    <location>
        <begin position="63"/>
        <end position="73"/>
    </location>
</feature>